<keyword evidence="1" id="KW-0472">Membrane</keyword>
<keyword evidence="1" id="KW-0812">Transmembrane</keyword>
<comment type="caution">
    <text evidence="2">The sequence shown here is derived from an EMBL/GenBank/DDBJ whole genome shotgun (WGS) entry which is preliminary data.</text>
</comment>
<feature type="transmembrane region" description="Helical" evidence="1">
    <location>
        <begin position="39"/>
        <end position="56"/>
    </location>
</feature>
<name>A0A542E5U6_9MICO</name>
<evidence type="ECO:0000256" key="1">
    <source>
        <dbReference type="SAM" id="Phobius"/>
    </source>
</evidence>
<keyword evidence="1" id="KW-1133">Transmembrane helix</keyword>
<accession>A0A542E5U6</accession>
<evidence type="ECO:0000313" key="2">
    <source>
        <dbReference type="EMBL" id="TQJ10711.1"/>
    </source>
</evidence>
<proteinExistence type="predicted"/>
<keyword evidence="3" id="KW-1185">Reference proteome</keyword>
<dbReference type="Proteomes" id="UP000317893">
    <property type="component" value="Unassembled WGS sequence"/>
</dbReference>
<organism evidence="2 3">
    <name type="scientific">Lapillicoccus jejuensis</name>
    <dbReference type="NCBI Taxonomy" id="402171"/>
    <lineage>
        <taxon>Bacteria</taxon>
        <taxon>Bacillati</taxon>
        <taxon>Actinomycetota</taxon>
        <taxon>Actinomycetes</taxon>
        <taxon>Micrococcales</taxon>
        <taxon>Intrasporangiaceae</taxon>
        <taxon>Lapillicoccus</taxon>
    </lineage>
</organism>
<protein>
    <submittedName>
        <fullName evidence="2">Uncharacterized protein</fullName>
    </submittedName>
</protein>
<evidence type="ECO:0000313" key="3">
    <source>
        <dbReference type="Proteomes" id="UP000317893"/>
    </source>
</evidence>
<sequence>MPTSLPAAFGAPAGLEHMADTVIETVVADIRSGRFERTLAALTAAGAAVTAAEIYLSHDGASFGNKLMWWPIAVVPTAIPAGIAAVVSPRAAHTVLPLASAAIVVNGLQGTYLHWRGIRQRPGGLTRYNLEAGPPPFAPLLASLVGGMGLLAAVLRRESFTTGRAPTSGPLRILAALPVLPHRWRR</sequence>
<dbReference type="AlphaFoldDB" id="A0A542E5U6"/>
<gene>
    <name evidence="2" type="ORF">FB458_3847</name>
</gene>
<feature type="transmembrane region" description="Helical" evidence="1">
    <location>
        <begin position="68"/>
        <end position="88"/>
    </location>
</feature>
<reference evidence="2 3" key="1">
    <citation type="submission" date="2019-06" db="EMBL/GenBank/DDBJ databases">
        <title>Sequencing the genomes of 1000 actinobacteria strains.</title>
        <authorList>
            <person name="Klenk H.-P."/>
        </authorList>
    </citation>
    <scope>NUCLEOTIDE SEQUENCE [LARGE SCALE GENOMIC DNA]</scope>
    <source>
        <strain evidence="2 3">DSM 18607</strain>
    </source>
</reference>
<feature type="transmembrane region" description="Helical" evidence="1">
    <location>
        <begin position="95"/>
        <end position="115"/>
    </location>
</feature>
<feature type="transmembrane region" description="Helical" evidence="1">
    <location>
        <begin position="135"/>
        <end position="155"/>
    </location>
</feature>
<dbReference type="EMBL" id="VFMN01000001">
    <property type="protein sequence ID" value="TQJ10711.1"/>
    <property type="molecule type" value="Genomic_DNA"/>
</dbReference>